<dbReference type="Proteomes" id="UP000000763">
    <property type="component" value="Chromosome 6"/>
</dbReference>
<evidence type="ECO:0000313" key="4">
    <source>
        <dbReference type="Proteomes" id="UP000000763"/>
    </source>
</evidence>
<feature type="region of interest" description="Disordered" evidence="1">
    <location>
        <begin position="1"/>
        <end position="45"/>
    </location>
</feature>
<dbReference type="AlphaFoldDB" id="Q5VMT0"/>
<reference evidence="4" key="3">
    <citation type="journal article" date="2005" name="Nature">
        <title>The map-based sequence of the rice genome.</title>
        <authorList>
            <consortium name="International rice genome sequencing project (IRGSP)"/>
            <person name="Matsumoto T."/>
            <person name="Wu J."/>
            <person name="Kanamori H."/>
            <person name="Katayose Y."/>
            <person name="Fujisawa M."/>
            <person name="Namiki N."/>
            <person name="Mizuno H."/>
            <person name="Yamamoto K."/>
            <person name="Antonio B.A."/>
            <person name="Baba T."/>
            <person name="Sakata K."/>
            <person name="Nagamura Y."/>
            <person name="Aoki H."/>
            <person name="Arikawa K."/>
            <person name="Arita K."/>
            <person name="Bito T."/>
            <person name="Chiden Y."/>
            <person name="Fujitsuka N."/>
            <person name="Fukunaka R."/>
            <person name="Hamada M."/>
            <person name="Harada C."/>
            <person name="Hayashi A."/>
            <person name="Hijishita S."/>
            <person name="Honda M."/>
            <person name="Hosokawa S."/>
            <person name="Ichikawa Y."/>
            <person name="Idonuma A."/>
            <person name="Iijima M."/>
            <person name="Ikeda M."/>
            <person name="Ikeno M."/>
            <person name="Ito K."/>
            <person name="Ito S."/>
            <person name="Ito T."/>
            <person name="Ito Y."/>
            <person name="Ito Y."/>
            <person name="Iwabuchi A."/>
            <person name="Kamiya K."/>
            <person name="Karasawa W."/>
            <person name="Kurita K."/>
            <person name="Katagiri S."/>
            <person name="Kikuta A."/>
            <person name="Kobayashi H."/>
            <person name="Kobayashi N."/>
            <person name="Machita K."/>
            <person name="Maehara T."/>
            <person name="Masukawa M."/>
            <person name="Mizubayashi T."/>
            <person name="Mukai Y."/>
            <person name="Nagasaki H."/>
            <person name="Nagata Y."/>
            <person name="Naito S."/>
            <person name="Nakashima M."/>
            <person name="Nakama Y."/>
            <person name="Nakamichi Y."/>
            <person name="Nakamura M."/>
            <person name="Meguro A."/>
            <person name="Negishi M."/>
            <person name="Ohta I."/>
            <person name="Ohta T."/>
            <person name="Okamoto M."/>
            <person name="Ono N."/>
            <person name="Saji S."/>
            <person name="Sakaguchi M."/>
            <person name="Sakai K."/>
            <person name="Shibata M."/>
            <person name="Shimokawa T."/>
            <person name="Song J."/>
            <person name="Takazaki Y."/>
            <person name="Terasawa K."/>
            <person name="Tsugane M."/>
            <person name="Tsuji K."/>
            <person name="Ueda S."/>
            <person name="Waki K."/>
            <person name="Yamagata H."/>
            <person name="Yamamoto M."/>
            <person name="Yamamoto S."/>
            <person name="Yamane H."/>
            <person name="Yoshiki S."/>
            <person name="Yoshihara R."/>
            <person name="Yukawa K."/>
            <person name="Zhong H."/>
            <person name="Yano M."/>
            <person name="Yuan Q."/>
            <person name="Ouyang S."/>
            <person name="Liu J."/>
            <person name="Jones K.M."/>
            <person name="Gansberger K."/>
            <person name="Moffat K."/>
            <person name="Hill J."/>
            <person name="Bera J."/>
            <person name="Fadrosh D."/>
            <person name="Jin S."/>
            <person name="Johri S."/>
            <person name="Kim M."/>
            <person name="Overton L."/>
            <person name="Reardon M."/>
            <person name="Tsitrin T."/>
            <person name="Vuong H."/>
            <person name="Weaver B."/>
            <person name="Ciecko A."/>
            <person name="Tallon L."/>
            <person name="Jackson J."/>
            <person name="Pai G."/>
            <person name="Aken S.V."/>
            <person name="Utterback T."/>
            <person name="Reidmuller S."/>
            <person name="Feldblyum T."/>
            <person name="Hsiao J."/>
            <person name="Zismann V."/>
            <person name="Iobst S."/>
            <person name="de Vazeille A.R."/>
            <person name="Buell C.R."/>
            <person name="Ying K."/>
            <person name="Li Y."/>
            <person name="Lu T."/>
            <person name="Huang Y."/>
            <person name="Zhao Q."/>
            <person name="Feng Q."/>
            <person name="Zhang L."/>
            <person name="Zhu J."/>
            <person name="Weng Q."/>
            <person name="Mu J."/>
            <person name="Lu Y."/>
            <person name="Fan D."/>
            <person name="Liu Y."/>
            <person name="Guan J."/>
            <person name="Zhang Y."/>
            <person name="Yu S."/>
            <person name="Liu X."/>
            <person name="Zhang Y."/>
            <person name="Hong G."/>
            <person name="Han B."/>
            <person name="Choisne N."/>
            <person name="Demange N."/>
            <person name="Orjeda G."/>
            <person name="Samain S."/>
            <person name="Cattolico L."/>
            <person name="Pelletier E."/>
            <person name="Couloux A."/>
            <person name="Segurens B."/>
            <person name="Wincker P."/>
            <person name="D'Hont A."/>
            <person name="Scarpelli C."/>
            <person name="Weissenbach J."/>
            <person name="Salanoubat M."/>
            <person name="Quetier F."/>
            <person name="Yu Y."/>
            <person name="Kim H.R."/>
            <person name="Rambo T."/>
            <person name="Currie J."/>
            <person name="Collura K."/>
            <person name="Luo M."/>
            <person name="Yang T."/>
            <person name="Ammiraju J.S.S."/>
            <person name="Engler F."/>
            <person name="Soderlund C."/>
            <person name="Wing R.A."/>
            <person name="Palmer L.E."/>
            <person name="de la Bastide M."/>
            <person name="Spiegel L."/>
            <person name="Nascimento L."/>
            <person name="Zutavern T."/>
            <person name="O'Shaughnessy A."/>
            <person name="Dike S."/>
            <person name="Dedhia N."/>
            <person name="Preston R."/>
            <person name="Balija V."/>
            <person name="McCombie W.R."/>
            <person name="Chow T."/>
            <person name="Chen H."/>
            <person name="Chung M."/>
            <person name="Chen C."/>
            <person name="Shaw J."/>
            <person name="Wu H."/>
            <person name="Hsiao K."/>
            <person name="Chao Y."/>
            <person name="Chu M."/>
            <person name="Cheng C."/>
            <person name="Hour A."/>
            <person name="Lee P."/>
            <person name="Lin S."/>
            <person name="Lin Y."/>
            <person name="Liou J."/>
            <person name="Liu S."/>
            <person name="Hsing Y."/>
            <person name="Raghuvanshi S."/>
            <person name="Mohanty A."/>
            <person name="Bharti A.K."/>
            <person name="Gaur A."/>
            <person name="Gupta V."/>
            <person name="Kumar D."/>
            <person name="Ravi V."/>
            <person name="Vij S."/>
            <person name="Kapur A."/>
            <person name="Khurana P."/>
            <person name="Khurana P."/>
            <person name="Khurana J.P."/>
            <person name="Tyagi A.K."/>
            <person name="Gaikwad K."/>
            <person name="Singh A."/>
            <person name="Dalal V."/>
            <person name="Srivastava S."/>
            <person name="Dixit A."/>
            <person name="Pal A.K."/>
            <person name="Ghazi I.A."/>
            <person name="Yadav M."/>
            <person name="Pandit A."/>
            <person name="Bhargava A."/>
            <person name="Sureshbabu K."/>
            <person name="Batra K."/>
            <person name="Sharma T.R."/>
            <person name="Mohapatra T."/>
            <person name="Singh N.K."/>
            <person name="Messing J."/>
            <person name="Nelson A.B."/>
            <person name="Fuks G."/>
            <person name="Kavchok S."/>
            <person name="Keizer G."/>
            <person name="Linton E."/>
            <person name="Llaca V."/>
            <person name="Song R."/>
            <person name="Tanyolac B."/>
            <person name="Young S."/>
            <person name="Ho-Il K."/>
            <person name="Hahn J.H."/>
            <person name="Sangsakoo G."/>
            <person name="Vanavichit A."/>
            <person name="de Mattos Luiz.A.T."/>
            <person name="Zimmer P.D."/>
            <person name="Malone G."/>
            <person name="Dellagostin O."/>
            <person name="de Oliveira A.C."/>
            <person name="Bevan M."/>
            <person name="Bancroft I."/>
            <person name="Minx P."/>
            <person name="Cordum H."/>
            <person name="Wilson R."/>
            <person name="Cheng Z."/>
            <person name="Jin W."/>
            <person name="Jiang J."/>
            <person name="Leong S.A."/>
            <person name="Iwama H."/>
            <person name="Gojobori T."/>
            <person name="Itoh T."/>
            <person name="Niimura Y."/>
            <person name="Fujii Y."/>
            <person name="Habara T."/>
            <person name="Sakai H."/>
            <person name="Sato Y."/>
            <person name="Wilson G."/>
            <person name="Kumar K."/>
            <person name="McCouch S."/>
            <person name="Juretic N."/>
            <person name="Hoen D."/>
            <person name="Wright S."/>
            <person name="Bruskiewich R."/>
            <person name="Bureau T."/>
            <person name="Miyao A."/>
            <person name="Hirochika H."/>
            <person name="Nishikawa T."/>
            <person name="Kadowaki K."/>
            <person name="Sugiura M."/>
            <person name="Burr B."/>
            <person name="Sasaki T."/>
        </authorList>
    </citation>
    <scope>NUCLEOTIDE SEQUENCE [LARGE SCALE GENOMIC DNA]</scope>
    <source>
        <strain evidence="4">cv. Nipponbare</strain>
    </source>
</reference>
<reference evidence="4" key="4">
    <citation type="journal article" date="2008" name="Nucleic Acids Res.">
        <title>The rice annotation project database (RAP-DB): 2008 update.</title>
        <authorList>
            <consortium name="The rice annotation project (RAP)"/>
        </authorList>
    </citation>
    <scope>GENOME REANNOTATION</scope>
    <source>
        <strain evidence="4">cv. Nipponbare</strain>
    </source>
</reference>
<dbReference type="EMBL" id="AP006050">
    <property type="protein sequence ID" value="BAD69245.1"/>
    <property type="molecule type" value="Genomic_DNA"/>
</dbReference>
<evidence type="ECO:0000313" key="3">
    <source>
        <dbReference type="EMBL" id="BAD69245.1"/>
    </source>
</evidence>
<dbReference type="EMBL" id="AP005695">
    <property type="protein sequence ID" value="BAD69135.1"/>
    <property type="molecule type" value="Genomic_DNA"/>
</dbReference>
<gene>
    <name evidence="3" type="ORF">OSJNBa0021H05.5</name>
    <name evidence="2" type="ORF">OSJNBa0063H02.38</name>
</gene>
<organism evidence="3 4">
    <name type="scientific">Oryza sativa subsp. japonica</name>
    <name type="common">Rice</name>
    <dbReference type="NCBI Taxonomy" id="39947"/>
    <lineage>
        <taxon>Eukaryota</taxon>
        <taxon>Viridiplantae</taxon>
        <taxon>Streptophyta</taxon>
        <taxon>Embryophyta</taxon>
        <taxon>Tracheophyta</taxon>
        <taxon>Spermatophyta</taxon>
        <taxon>Magnoliopsida</taxon>
        <taxon>Liliopsida</taxon>
        <taxon>Poales</taxon>
        <taxon>Poaceae</taxon>
        <taxon>BOP clade</taxon>
        <taxon>Oryzoideae</taxon>
        <taxon>Oryzeae</taxon>
        <taxon>Oryzinae</taxon>
        <taxon>Oryza</taxon>
        <taxon>Oryza sativa</taxon>
    </lineage>
</organism>
<feature type="compositionally biased region" description="Gly residues" evidence="1">
    <location>
        <begin position="32"/>
        <end position="43"/>
    </location>
</feature>
<reference evidence="3" key="2">
    <citation type="submission" date="2002-11" db="EMBL/GenBank/DDBJ databases">
        <title>Oryza sativa nipponbare(GA3) genomic DNA, chromosome 6, BAC clone:OSJNBa0021H05.</title>
        <authorList>
            <person name="Sasaki T."/>
            <person name="Matsumoto T."/>
            <person name="Katayose Y."/>
        </authorList>
    </citation>
    <scope>NUCLEOTIDE SEQUENCE</scope>
</reference>
<reference evidence="2" key="1">
    <citation type="submission" date="2002-09" db="EMBL/GenBank/DDBJ databases">
        <title>Oryza sativa nipponbare(GA3) genomic DNA, chromosome 6, BAC clone:OSJNBa0063H02.</title>
        <authorList>
            <person name="Sasaki T."/>
            <person name="Matsumoto T."/>
            <person name="Katayose Y."/>
        </authorList>
    </citation>
    <scope>NUCLEOTIDE SEQUENCE</scope>
</reference>
<proteinExistence type="predicted"/>
<sequence length="55" mass="5640">MARRRAMRGGEEEGLGLGEGAQVARSGRRGGEGAGQGGEGGGVNPERWIGARVYI</sequence>
<evidence type="ECO:0000256" key="1">
    <source>
        <dbReference type="SAM" id="MobiDB-lite"/>
    </source>
</evidence>
<evidence type="ECO:0000313" key="2">
    <source>
        <dbReference type="EMBL" id="BAD69135.1"/>
    </source>
</evidence>
<accession>Q5VMT0</accession>
<protein>
    <submittedName>
        <fullName evidence="3">Uncharacterized protein</fullName>
    </submittedName>
</protein>
<name>Q5VMT0_ORYSJ</name>